<reference evidence="1 2" key="1">
    <citation type="journal article" date="2019" name="Genome Biol. Evol.">
        <title>Insights into the evolution of the New World diploid cottons (Gossypium, subgenus Houzingenia) based on genome sequencing.</title>
        <authorList>
            <person name="Grover C.E."/>
            <person name="Arick M.A. 2nd"/>
            <person name="Thrash A."/>
            <person name="Conover J.L."/>
            <person name="Sanders W.S."/>
            <person name="Peterson D.G."/>
            <person name="Frelichowski J.E."/>
            <person name="Scheffler J.A."/>
            <person name="Scheffler B.E."/>
            <person name="Wendel J.F."/>
        </authorList>
    </citation>
    <scope>NUCLEOTIDE SEQUENCE [LARGE SCALE GENOMIC DNA]</scope>
    <source>
        <strain evidence="1">6</strain>
        <tissue evidence="1">Leaf</tissue>
    </source>
</reference>
<dbReference type="EMBL" id="JABFAE010000011">
    <property type="protein sequence ID" value="MBA0841152.1"/>
    <property type="molecule type" value="Genomic_DNA"/>
</dbReference>
<feature type="non-terminal residue" evidence="1">
    <location>
        <position position="1"/>
    </location>
</feature>
<comment type="caution">
    <text evidence="1">The sequence shown here is derived from an EMBL/GenBank/DDBJ whole genome shotgun (WGS) entry which is preliminary data.</text>
</comment>
<sequence length="193" mass="22001">CDHQQWKQYTINSLLSGNTNTNIANPFVTIIGVTPTTLNTSTSVVGTSTVLVSKATSLVYVTKEEVQRIHEEKNKSLGFSKFDLKLLYLAKVASKPYPEDYTSPKFKLHLENIALPTFTTLVEATRRTNNTIQRQRGANHFARRDTPTVNVIQGEGIEKRKKRSSSYDRFSEHYASRISERDFDGNYEFRAFN</sequence>
<evidence type="ECO:0000313" key="2">
    <source>
        <dbReference type="Proteomes" id="UP000593575"/>
    </source>
</evidence>
<protein>
    <submittedName>
        <fullName evidence="1">Uncharacterized protein</fullName>
    </submittedName>
</protein>
<keyword evidence="2" id="KW-1185">Reference proteome</keyword>
<gene>
    <name evidence="1" type="ORF">Goarm_003661</name>
</gene>
<accession>A0A7J9K3U8</accession>
<feature type="non-terminal residue" evidence="1">
    <location>
        <position position="193"/>
    </location>
</feature>
<name>A0A7J9K3U8_9ROSI</name>
<organism evidence="1 2">
    <name type="scientific">Gossypium armourianum</name>
    <dbReference type="NCBI Taxonomy" id="34283"/>
    <lineage>
        <taxon>Eukaryota</taxon>
        <taxon>Viridiplantae</taxon>
        <taxon>Streptophyta</taxon>
        <taxon>Embryophyta</taxon>
        <taxon>Tracheophyta</taxon>
        <taxon>Spermatophyta</taxon>
        <taxon>Magnoliopsida</taxon>
        <taxon>eudicotyledons</taxon>
        <taxon>Gunneridae</taxon>
        <taxon>Pentapetalae</taxon>
        <taxon>rosids</taxon>
        <taxon>malvids</taxon>
        <taxon>Malvales</taxon>
        <taxon>Malvaceae</taxon>
        <taxon>Malvoideae</taxon>
        <taxon>Gossypium</taxon>
    </lineage>
</organism>
<dbReference type="Proteomes" id="UP000593575">
    <property type="component" value="Unassembled WGS sequence"/>
</dbReference>
<proteinExistence type="predicted"/>
<evidence type="ECO:0000313" key="1">
    <source>
        <dbReference type="EMBL" id="MBA0841152.1"/>
    </source>
</evidence>
<dbReference type="AlphaFoldDB" id="A0A7J9K3U8"/>